<dbReference type="InterPro" id="IPR025110">
    <property type="entry name" value="AMP-bd_C"/>
</dbReference>
<reference evidence="8 9" key="1">
    <citation type="submission" date="2016-04" db="EMBL/GenBank/DDBJ databases">
        <title>Draft genome of Fonsecaea erecta CBS 125763.</title>
        <authorList>
            <person name="Weiss V.A."/>
            <person name="Vicente V.A."/>
            <person name="Raittz R.T."/>
            <person name="Moreno L.F."/>
            <person name="De Souza E.M."/>
            <person name="Pedrosa F.O."/>
            <person name="Steffens M.B."/>
            <person name="Faoro H."/>
            <person name="Tadra-Sfeir M.Z."/>
            <person name="Najafzadeh M.J."/>
            <person name="Felipe M.S."/>
            <person name="Teixeira M."/>
            <person name="Sun J."/>
            <person name="Xi L."/>
            <person name="Gomes R."/>
            <person name="De Azevedo C.M."/>
            <person name="Salgado C.G."/>
            <person name="Da Silva M.B."/>
            <person name="Nascimento M.F."/>
            <person name="Queiroz-Telles F."/>
            <person name="Attili D.S."/>
            <person name="Gorbushina A."/>
        </authorList>
    </citation>
    <scope>NUCLEOTIDE SEQUENCE [LARGE SCALE GENOMIC DNA]</scope>
    <source>
        <strain evidence="8 9">CBS 125763</strain>
    </source>
</reference>
<keyword evidence="9" id="KW-1185">Reference proteome</keyword>
<keyword evidence="4" id="KW-0804">Transcription</keyword>
<dbReference type="CDD" id="cd00067">
    <property type="entry name" value="GAL4"/>
    <property type="match status" value="1"/>
</dbReference>
<dbReference type="PANTHER" id="PTHR24096">
    <property type="entry name" value="LONG-CHAIN-FATTY-ACID--COA LIGASE"/>
    <property type="match status" value="1"/>
</dbReference>
<dbReference type="Gene3D" id="3.40.50.980">
    <property type="match status" value="2"/>
</dbReference>
<evidence type="ECO:0000256" key="2">
    <source>
        <dbReference type="ARBA" id="ARBA00023015"/>
    </source>
</evidence>
<gene>
    <name evidence="8" type="ORF">AYL99_05577</name>
</gene>
<evidence type="ECO:0000256" key="4">
    <source>
        <dbReference type="ARBA" id="ARBA00023163"/>
    </source>
</evidence>
<dbReference type="OrthoDB" id="5958943at2759"/>
<name>A0A178ZNJ1_9EURO</name>
<dbReference type="STRING" id="1367422.A0A178ZNJ1"/>
<dbReference type="GO" id="GO:0000981">
    <property type="term" value="F:DNA-binding transcription factor activity, RNA polymerase II-specific"/>
    <property type="evidence" value="ECO:0007669"/>
    <property type="project" value="InterPro"/>
</dbReference>
<dbReference type="InterPro" id="IPR036864">
    <property type="entry name" value="Zn2-C6_fun-type_DNA-bd_sf"/>
</dbReference>
<feature type="domain" description="Zn(2)-C6 fungal-type" evidence="7">
    <location>
        <begin position="26"/>
        <end position="63"/>
    </location>
</feature>
<feature type="region of interest" description="Disordered" evidence="6">
    <location>
        <begin position="74"/>
        <end position="96"/>
    </location>
</feature>
<evidence type="ECO:0000256" key="5">
    <source>
        <dbReference type="ARBA" id="ARBA00023242"/>
    </source>
</evidence>
<dbReference type="PROSITE" id="PS50048">
    <property type="entry name" value="ZN2_CY6_FUNGAL_2"/>
    <property type="match status" value="1"/>
</dbReference>
<accession>A0A178ZNJ1</accession>
<dbReference type="InterPro" id="IPR045851">
    <property type="entry name" value="AMP-bd_C_sf"/>
</dbReference>
<comment type="caution">
    <text evidence="8">The sequence shown here is derived from an EMBL/GenBank/DDBJ whole genome shotgun (WGS) entry which is preliminary data.</text>
</comment>
<dbReference type="InterPro" id="IPR000873">
    <property type="entry name" value="AMP-dep_synth/lig_dom"/>
</dbReference>
<dbReference type="SUPFAM" id="SSF56801">
    <property type="entry name" value="Acetyl-CoA synthetase-like"/>
    <property type="match status" value="1"/>
</dbReference>
<dbReference type="EMBL" id="LVYI01000004">
    <property type="protein sequence ID" value="OAP60575.1"/>
    <property type="molecule type" value="Genomic_DNA"/>
</dbReference>
<evidence type="ECO:0000256" key="6">
    <source>
        <dbReference type="SAM" id="MobiDB-lite"/>
    </source>
</evidence>
<dbReference type="Pfam" id="PF13193">
    <property type="entry name" value="AMP-binding_C"/>
    <property type="match status" value="1"/>
</dbReference>
<proteinExistence type="inferred from homology"/>
<dbReference type="GO" id="GO:0003677">
    <property type="term" value="F:DNA binding"/>
    <property type="evidence" value="ECO:0007669"/>
    <property type="project" value="UniProtKB-KW"/>
</dbReference>
<feature type="compositionally biased region" description="Low complexity" evidence="6">
    <location>
        <begin position="164"/>
        <end position="177"/>
    </location>
</feature>
<dbReference type="SMART" id="SM00066">
    <property type="entry name" value="GAL4"/>
    <property type="match status" value="1"/>
</dbReference>
<dbReference type="CDD" id="cd05911">
    <property type="entry name" value="Firefly_Luc_like"/>
    <property type="match status" value="1"/>
</dbReference>
<dbReference type="Proteomes" id="UP000078343">
    <property type="component" value="Unassembled WGS sequence"/>
</dbReference>
<dbReference type="Gene3D" id="4.10.240.10">
    <property type="entry name" value="Zn(2)-C6 fungal-type DNA-binding domain"/>
    <property type="match status" value="1"/>
</dbReference>
<dbReference type="FunFam" id="3.30.300.30:FF:000007">
    <property type="entry name" value="4-coumarate--CoA ligase 2"/>
    <property type="match status" value="1"/>
</dbReference>
<dbReference type="PROSITE" id="PS00455">
    <property type="entry name" value="AMP_BINDING"/>
    <property type="match status" value="1"/>
</dbReference>
<dbReference type="RefSeq" id="XP_018693942.1">
    <property type="nucleotide sequence ID" value="XM_018837089.1"/>
</dbReference>
<organism evidence="8 9">
    <name type="scientific">Fonsecaea erecta</name>
    <dbReference type="NCBI Taxonomy" id="1367422"/>
    <lineage>
        <taxon>Eukaryota</taxon>
        <taxon>Fungi</taxon>
        <taxon>Dikarya</taxon>
        <taxon>Ascomycota</taxon>
        <taxon>Pezizomycotina</taxon>
        <taxon>Eurotiomycetes</taxon>
        <taxon>Chaetothyriomycetidae</taxon>
        <taxon>Chaetothyriales</taxon>
        <taxon>Herpotrichiellaceae</taxon>
        <taxon>Fonsecaea</taxon>
    </lineage>
</organism>
<dbReference type="SUPFAM" id="SSF57701">
    <property type="entry name" value="Zn2/Cys6 DNA-binding domain"/>
    <property type="match status" value="1"/>
</dbReference>
<evidence type="ECO:0000256" key="3">
    <source>
        <dbReference type="ARBA" id="ARBA00023125"/>
    </source>
</evidence>
<keyword evidence="5" id="KW-0539">Nucleus</keyword>
<dbReference type="InterPro" id="IPR020845">
    <property type="entry name" value="AMP-binding_CS"/>
</dbReference>
<dbReference type="Pfam" id="PF00501">
    <property type="entry name" value="AMP-binding"/>
    <property type="match status" value="1"/>
</dbReference>
<dbReference type="Gene3D" id="3.30.300.30">
    <property type="match status" value="1"/>
</dbReference>
<sequence>MADGTASQVPHILMAPAPTVRKQNSSCDPCRRSKRRCAFPDGVNPGSPNSCMNCIHLGHNCTFDFVNSRLNQKKKAKQPVSHAQEQAIAPATSRPEKQFIVPLPADPESLDSTQVTAQNALWNGIPHTGFLDVDMFMGNLVSEWTNLESQVLTSEAQAAEQYQTSNTSASTVHSSTSHYQTPPRSPNDLFARRNSTLGLWRGSPIHLLNSSVEIQRINQSLGEVYNSMMSGIAIRYLDYNCNLFAGSYKYSFDPDQSNPSTLDINGGQSVNNALTPPWKKAIVDTNGPQVDANMAPEKLARQINKVTMIGVARFLDNFGALYSNVIDQKTRSQNERTLIAVLQAFALQFAPSRQAEGPLARFFDNPQGGSQCSTSDAMPGDRSTNSQHVFTAAWFNAHSHMVSSRRIRSFVKLYSVFLFLMTSVPPEAASIPCYEDTPLGLLDNALRQMEELQGLVQSYCGHLGRQSIYRFLLLSSVGIIRWYGYLRDTIDSVLHERPCMLEDAPPRSKGTLLSGHLTPDWQQPDLFDQEVPKHCQNAAGDLFRAYRGTINLRQILLTGDTTYDIPTLRSAITLAMAINDEFALTYGSWLQQCNISFFLLSEKSKLASAFMLLFSGLASLLLVEQLHRSSIMLPLAERQPLLDRALSYQREAVTSLLTIAQRIVDVSAMGEFRLINSVQAKMHFISHHANTVLVVLALSKAIEHTIDLYVSTGQQGDLASTTFSDMEPDSEWVASMKPLLTCLLTLDSTVSGAITARPALQKLMQQYGDILMDCWSHEDTARNKAINLTANPANEEHVEDSSIVWLHDCGSDVSSRAELVDPKHLGGRGRSPPHEGHTAGHISSRYLELLLSFFVSTLCYWNKSILLNYGRHSPSATRAKNFNMPYRSRWPLTPPTLSVPTFMFNSSSSNVNSTDKIFADAKRPDTHFLTLHTYREWSKRFAAGVQSAGLEDGDRVLLFSPNSIFYPVVVMGALMAGAIYNSANPAYTARELAHQLKDSSPRIVLAAESCIDRALEAADLVGFDRGRIFLFSEVSMDHTKEVPPVPHAKVQNWSKLLARPEIGRNFVWEERRTEAFSERTAILIYSSGTTGLPKGVELSHRSLIANILQLKTIHMSDPTVVARRTLCAVPMYHALGLLYYSFTTPKWGIETYVMERWNLADFLSHVQRFRITELVLVPPMLVALAKHPAVRDGTCDLSSVRKVAAGAAPIGMEVTQQFEELWDGRLKVRQAWGMSEAPAITLCWDERENSGPTSTSIGELVPGAEGMLVNDTGEEVTLPGETGEFWIRSPNAMKGYWRNPKATAETISNGWLKTGDIAYRDEAGKWYMVDRKKELIKVKGVAVAPAELEALLLEHNEIVDVAVIGVKTTTDDERPRAYVVRAPGSRLTENDVVDFVKARVSTIKHLTGGVAFIDAIPKNPSGKILRRQLREIAAKETGSKL</sequence>
<protein>
    <recommendedName>
        <fullName evidence="7">Zn(2)-C6 fungal-type domain-containing protein</fullName>
    </recommendedName>
</protein>
<evidence type="ECO:0000313" key="8">
    <source>
        <dbReference type="EMBL" id="OAP60575.1"/>
    </source>
</evidence>
<evidence type="ECO:0000259" key="7">
    <source>
        <dbReference type="PROSITE" id="PS50048"/>
    </source>
</evidence>
<feature type="region of interest" description="Disordered" evidence="6">
    <location>
        <begin position="158"/>
        <end position="188"/>
    </location>
</feature>
<comment type="similarity">
    <text evidence="1">Belongs to the ATP-dependent AMP-binding enzyme family.</text>
</comment>
<evidence type="ECO:0000256" key="1">
    <source>
        <dbReference type="ARBA" id="ARBA00006432"/>
    </source>
</evidence>
<dbReference type="InterPro" id="IPR001138">
    <property type="entry name" value="Zn2Cys6_DnaBD"/>
</dbReference>
<dbReference type="GO" id="GO:0008270">
    <property type="term" value="F:zinc ion binding"/>
    <property type="evidence" value="ECO:0007669"/>
    <property type="project" value="InterPro"/>
</dbReference>
<keyword evidence="2" id="KW-0805">Transcription regulation</keyword>
<dbReference type="GeneID" id="30009745"/>
<dbReference type="PANTHER" id="PTHR24096:SF424">
    <property type="entry name" value="ACETYL-COA SYNTHETASE-LIKE PROTEIN-RELATED"/>
    <property type="match status" value="1"/>
</dbReference>
<keyword evidence="3" id="KW-0238">DNA-binding</keyword>
<dbReference type="Gene3D" id="2.30.38.10">
    <property type="entry name" value="Luciferase, Domain 3"/>
    <property type="match status" value="1"/>
</dbReference>
<evidence type="ECO:0000313" key="9">
    <source>
        <dbReference type="Proteomes" id="UP000078343"/>
    </source>
</evidence>
<dbReference type="GO" id="GO:0016405">
    <property type="term" value="F:CoA-ligase activity"/>
    <property type="evidence" value="ECO:0007669"/>
    <property type="project" value="TreeGrafter"/>
</dbReference>